<dbReference type="PANTHER" id="PTHR34473">
    <property type="entry name" value="UPF0699 TRANSMEMBRANE PROTEIN YDBS"/>
    <property type="match status" value="1"/>
</dbReference>
<proteinExistence type="predicted"/>
<feature type="transmembrane region" description="Helical" evidence="1">
    <location>
        <begin position="259"/>
        <end position="286"/>
    </location>
</feature>
<dbReference type="Pfam" id="PF03703">
    <property type="entry name" value="bPH_2"/>
    <property type="match status" value="3"/>
</dbReference>
<keyword evidence="1" id="KW-1133">Transmembrane helix</keyword>
<dbReference type="EMBL" id="FUYJ01000007">
    <property type="protein sequence ID" value="SKB03223.1"/>
    <property type="molecule type" value="Genomic_DNA"/>
</dbReference>
<feature type="domain" description="YdbS-like PH" evidence="2">
    <location>
        <begin position="290"/>
        <end position="360"/>
    </location>
</feature>
<feature type="transmembrane region" description="Helical" evidence="1">
    <location>
        <begin position="395"/>
        <end position="412"/>
    </location>
</feature>
<keyword evidence="1" id="KW-0472">Membrane</keyword>
<evidence type="ECO:0000256" key="1">
    <source>
        <dbReference type="SAM" id="Phobius"/>
    </source>
</evidence>
<feature type="domain" description="YdbS-like PH" evidence="2">
    <location>
        <begin position="86"/>
        <end position="168"/>
    </location>
</feature>
<sequence length="519" mass="59696">MNCAIGFPRLQGWRKMMSEQRYKLHWITAVVETVKTLKDMIAPFVILVVANGFKGESTQPWFVQYWSLILFGILLVSTLVAGIVKWRRFDYWFEDQELRMVSGLFVRKKRYIPFDRIQSLDYTEGIFHRPFNLVKVKVETAGSASGKDAEAELTAITKDAAEQIEQEIQRAKRVQITGPIPRRYENEELLLHGDREITQETERSVRAVFSMTTGDLLMLATTSGGIGVILSGAVVFLSQIEEIIPFDWLFGELESFVRFGVFVIGILILLGFILVWLLSVAMTFLANYDFKVKLEKDDLVITRGLLEKKRVTVPLNRVQNVSIVENPFRQLFGYASVVLSSAGGVGEGARIKLFPLAKRDRIIEPLQELFPNLDFGEPTEVLDARGKRFYYRFKLFLTLVLVAAASYFLFPYGLLSLLLLPFVWGLGLWQYKTAAYSILPKQLTMRFRSISRHTVFMEKNRIQSMEVDQNYFHRRRKVATVTVNVKSGMTVDAPAVRHMPQEQAEQFLLWYEYPTESKE</sequence>
<name>A0A1T4YNF6_9BACL</name>
<dbReference type="AlphaFoldDB" id="A0A1T4YNF6"/>
<gene>
    <name evidence="3" type="ORF">SAMN04244570_3121</name>
</gene>
<feature type="transmembrane region" description="Helical" evidence="1">
    <location>
        <begin position="216"/>
        <end position="239"/>
    </location>
</feature>
<reference evidence="4" key="1">
    <citation type="submission" date="2017-02" db="EMBL/GenBank/DDBJ databases">
        <authorList>
            <person name="Varghese N."/>
            <person name="Submissions S."/>
        </authorList>
    </citation>
    <scope>NUCLEOTIDE SEQUENCE [LARGE SCALE GENOMIC DNA]</scope>
    <source>
        <strain evidence="4">DSM 23966</strain>
    </source>
</reference>
<evidence type="ECO:0000259" key="2">
    <source>
        <dbReference type="Pfam" id="PF03703"/>
    </source>
</evidence>
<dbReference type="Proteomes" id="UP000190042">
    <property type="component" value="Unassembled WGS sequence"/>
</dbReference>
<protein>
    <submittedName>
        <fullName evidence="3">Putative membrane protein</fullName>
    </submittedName>
</protein>
<feature type="transmembrane region" description="Helical" evidence="1">
    <location>
        <begin position="24"/>
        <end position="50"/>
    </location>
</feature>
<dbReference type="PIRSF" id="PIRSF026631">
    <property type="entry name" value="UCP026631"/>
    <property type="match status" value="1"/>
</dbReference>
<keyword evidence="1" id="KW-0812">Transmembrane</keyword>
<feature type="transmembrane region" description="Helical" evidence="1">
    <location>
        <begin position="62"/>
        <end position="84"/>
    </location>
</feature>
<organism evidence="3 4">
    <name type="scientific">Sporosarcina newyorkensis</name>
    <dbReference type="NCBI Taxonomy" id="759851"/>
    <lineage>
        <taxon>Bacteria</taxon>
        <taxon>Bacillati</taxon>
        <taxon>Bacillota</taxon>
        <taxon>Bacilli</taxon>
        <taxon>Bacillales</taxon>
        <taxon>Caryophanaceae</taxon>
        <taxon>Sporosarcina</taxon>
    </lineage>
</organism>
<evidence type="ECO:0000313" key="3">
    <source>
        <dbReference type="EMBL" id="SKB03223.1"/>
    </source>
</evidence>
<dbReference type="InterPro" id="IPR005182">
    <property type="entry name" value="YdbS-like_PH"/>
</dbReference>
<feature type="domain" description="YdbS-like PH" evidence="2">
    <location>
        <begin position="431"/>
        <end position="511"/>
    </location>
</feature>
<dbReference type="PANTHER" id="PTHR34473:SF2">
    <property type="entry name" value="UPF0699 TRANSMEMBRANE PROTEIN YDBT"/>
    <property type="match status" value="1"/>
</dbReference>
<accession>A0A1T4YNF6</accession>
<keyword evidence="4" id="KW-1185">Reference proteome</keyword>
<evidence type="ECO:0000313" key="4">
    <source>
        <dbReference type="Proteomes" id="UP000190042"/>
    </source>
</evidence>
<dbReference type="InterPro" id="IPR014529">
    <property type="entry name" value="UCP026631"/>
</dbReference>